<sequence length="310" mass="34063">MHGRHGGSGGAGTCTGRADQPAGHARDHGLGKTVGVERAARQRNSHARTDDPADQTTRRAEQSCGSENTGETFGTRCRRGADEAEHWWRKHSCGGDTSRAARRARRRRDRGGSEVDRLAVPVVRLDRLRGKVDTTALRRAEQRCPAREVEKRMLRGRTNAYCGQTLQEYLPRGAHRRFGDGAIGERFQSATRADHQGVHDQLRSKNHRGTDDHQLFEFDGVGTLEHLRGDTVCGIGPGSPGVGQSLVFPGYLGAGLAFDGFRYRCRCSLVLLGQRTTLFGGVRPTDRDPAHAVLVAIGKMPDRHRHNGVR</sequence>
<accession>K0ESN2</accession>
<keyword evidence="3" id="KW-1185">Reference proteome</keyword>
<dbReference type="AlphaFoldDB" id="K0ESN2"/>
<feature type="compositionally biased region" description="Basic residues" evidence="1">
    <location>
        <begin position="100"/>
        <end position="109"/>
    </location>
</feature>
<evidence type="ECO:0000313" key="3">
    <source>
        <dbReference type="Proteomes" id="UP000006304"/>
    </source>
</evidence>
<proteinExistence type="predicted"/>
<organism evidence="2 3">
    <name type="scientific">Nocardia brasiliensis (strain ATCC 700358 / HUJEG-1)</name>
    <dbReference type="NCBI Taxonomy" id="1133849"/>
    <lineage>
        <taxon>Bacteria</taxon>
        <taxon>Bacillati</taxon>
        <taxon>Actinomycetota</taxon>
        <taxon>Actinomycetes</taxon>
        <taxon>Mycobacteriales</taxon>
        <taxon>Nocardiaceae</taxon>
        <taxon>Nocardia</taxon>
    </lineage>
</organism>
<dbReference type="EMBL" id="CP003876">
    <property type="protein sequence ID" value="AFU02773.1"/>
    <property type="molecule type" value="Genomic_DNA"/>
</dbReference>
<dbReference type="Proteomes" id="UP000006304">
    <property type="component" value="Chromosome"/>
</dbReference>
<feature type="compositionally biased region" description="Polar residues" evidence="1">
    <location>
        <begin position="63"/>
        <end position="72"/>
    </location>
</feature>
<name>K0ESN2_NOCB7</name>
<feature type="compositionally biased region" description="Basic and acidic residues" evidence="1">
    <location>
        <begin position="47"/>
        <end position="61"/>
    </location>
</feature>
<gene>
    <name evidence="2" type="ORF">O3I_024090</name>
</gene>
<feature type="region of interest" description="Disordered" evidence="1">
    <location>
        <begin position="1"/>
        <end position="75"/>
    </location>
</feature>
<protein>
    <submittedName>
        <fullName evidence="2">Uncharacterized protein</fullName>
    </submittedName>
</protein>
<evidence type="ECO:0000313" key="2">
    <source>
        <dbReference type="EMBL" id="AFU02773.1"/>
    </source>
</evidence>
<feature type="compositionally biased region" description="Gly residues" evidence="1">
    <location>
        <begin position="1"/>
        <end position="13"/>
    </location>
</feature>
<evidence type="ECO:0000256" key="1">
    <source>
        <dbReference type="SAM" id="MobiDB-lite"/>
    </source>
</evidence>
<dbReference type="KEGG" id="nbr:O3I_024090"/>
<dbReference type="HOGENOM" id="CLU_896684_0_0_11"/>
<feature type="region of interest" description="Disordered" evidence="1">
    <location>
        <begin position="91"/>
        <end position="114"/>
    </location>
</feature>
<reference evidence="2 3" key="1">
    <citation type="journal article" date="2012" name="J. Bacteriol.">
        <title>Complete genome sequence of Nocardia brasiliensis HUJEG-1.</title>
        <authorList>
            <person name="Vera-Cabrera L."/>
            <person name="Ortiz-Lopez R."/>
            <person name="Elizondo-Gonzalez R."/>
            <person name="Perez-Maya A.A."/>
            <person name="Ocampo-Candiani J."/>
        </authorList>
    </citation>
    <scope>NUCLEOTIDE SEQUENCE [LARGE SCALE GENOMIC DNA]</scope>
    <source>
        <strain evidence="3">ATCC 700358</strain>
    </source>
</reference>